<name>A0ABT5KZ48_9ALTE</name>
<gene>
    <name evidence="3" type="primary">mazG</name>
    <name evidence="3" type="ORF">OIK42_04610</name>
</gene>
<protein>
    <submittedName>
        <fullName evidence="3">Nucleoside triphosphate pyrophosphohydrolase</fullName>
        <ecNumber evidence="3">3.6.1.9</ecNumber>
    </submittedName>
</protein>
<evidence type="ECO:0000313" key="4">
    <source>
        <dbReference type="Proteomes" id="UP001218788"/>
    </source>
</evidence>
<dbReference type="SUPFAM" id="SSF101386">
    <property type="entry name" value="all-alpha NTP pyrophosphatases"/>
    <property type="match status" value="2"/>
</dbReference>
<sequence length="277" mass="30688">MSDAKPIDPAGALERLLTIMARLRSPDGGCPWDVQQTMQSLTRYTLEEAYEAVDAIERNAPDDIKDELGDLLFQIVFYAQIGAEQKLFDFTAIANAISDKMVRRHPHVFARAMTDETKLAEQWEAIKATERQQQSGGKPAPAALLDSVPTGLPALMYAQKIQKKCARVGFDWPDFAPVLDKVREEIDEIQAELAVKQINHAALEAEIGDALFALVNVARHCQVDADAALRRASLKFSRRFGQVEALATARHGSLYGLELAELEALWQQVKADETKAS</sequence>
<dbReference type="RefSeq" id="WP_273638734.1">
    <property type="nucleotide sequence ID" value="NZ_JAQQXP010000001.1"/>
</dbReference>
<dbReference type="InterPro" id="IPR004518">
    <property type="entry name" value="MazG-like_dom"/>
</dbReference>
<keyword evidence="4" id="KW-1185">Reference proteome</keyword>
<reference evidence="3 4" key="1">
    <citation type="submission" date="2022-10" db="EMBL/GenBank/DDBJ databases">
        <title>Alteromonas sp. chi3 Genome sequencing.</title>
        <authorList>
            <person name="Park S."/>
        </authorList>
    </citation>
    <scope>NUCLEOTIDE SEQUENCE [LARGE SCALE GENOMIC DNA]</scope>
    <source>
        <strain evidence="4">chi3</strain>
    </source>
</reference>
<comment type="caution">
    <text evidence="3">The sequence shown here is derived from an EMBL/GenBank/DDBJ whole genome shotgun (WGS) entry which is preliminary data.</text>
</comment>
<feature type="coiled-coil region" evidence="1">
    <location>
        <begin position="179"/>
        <end position="206"/>
    </location>
</feature>
<evidence type="ECO:0000259" key="2">
    <source>
        <dbReference type="Pfam" id="PF03819"/>
    </source>
</evidence>
<evidence type="ECO:0000256" key="1">
    <source>
        <dbReference type="SAM" id="Coils"/>
    </source>
</evidence>
<dbReference type="InterPro" id="IPR011551">
    <property type="entry name" value="NTP_PyrPHydrolase_MazG"/>
</dbReference>
<dbReference type="EMBL" id="JAQQXP010000001">
    <property type="protein sequence ID" value="MDC8830044.1"/>
    <property type="molecule type" value="Genomic_DNA"/>
</dbReference>
<dbReference type="PANTHER" id="PTHR30522:SF0">
    <property type="entry name" value="NUCLEOSIDE TRIPHOSPHATE PYROPHOSPHOHYDROLASE"/>
    <property type="match status" value="1"/>
</dbReference>
<dbReference type="NCBIfam" id="NF007113">
    <property type="entry name" value="PRK09562.1"/>
    <property type="match status" value="1"/>
</dbReference>
<dbReference type="Gene3D" id="1.10.287.1080">
    <property type="entry name" value="MazG-like"/>
    <property type="match status" value="2"/>
</dbReference>
<keyword evidence="3" id="KW-0378">Hydrolase</keyword>
<dbReference type="EC" id="3.6.1.9" evidence="3"/>
<organism evidence="3 4">
    <name type="scientific">Alteromonas gilva</name>
    <dbReference type="NCBI Taxonomy" id="2987522"/>
    <lineage>
        <taxon>Bacteria</taxon>
        <taxon>Pseudomonadati</taxon>
        <taxon>Pseudomonadota</taxon>
        <taxon>Gammaproteobacteria</taxon>
        <taxon>Alteromonadales</taxon>
        <taxon>Alteromonadaceae</taxon>
        <taxon>Alteromonas/Salinimonas group</taxon>
        <taxon>Alteromonas</taxon>
    </lineage>
</organism>
<proteinExistence type="predicted"/>
<dbReference type="Proteomes" id="UP001218788">
    <property type="component" value="Unassembled WGS sequence"/>
</dbReference>
<dbReference type="CDD" id="cd11528">
    <property type="entry name" value="NTP-PPase_MazG_Nterm"/>
    <property type="match status" value="1"/>
</dbReference>
<feature type="domain" description="NTP pyrophosphohydrolase MazG-like" evidence="2">
    <location>
        <begin position="36"/>
        <end position="109"/>
    </location>
</feature>
<dbReference type="PANTHER" id="PTHR30522">
    <property type="entry name" value="NUCLEOSIDE TRIPHOSPHATE PYROPHOSPHOHYDROLASE"/>
    <property type="match status" value="1"/>
</dbReference>
<dbReference type="NCBIfam" id="TIGR00444">
    <property type="entry name" value="mazG"/>
    <property type="match status" value="1"/>
</dbReference>
<accession>A0ABT5KZ48</accession>
<dbReference type="Pfam" id="PF03819">
    <property type="entry name" value="MazG"/>
    <property type="match status" value="1"/>
</dbReference>
<dbReference type="GO" id="GO:0047429">
    <property type="term" value="F:nucleoside triphosphate diphosphatase activity"/>
    <property type="evidence" value="ECO:0007669"/>
    <property type="project" value="UniProtKB-EC"/>
</dbReference>
<dbReference type="InterPro" id="IPR048011">
    <property type="entry name" value="NTP-PPase_MazG-like_C"/>
</dbReference>
<dbReference type="CDD" id="cd11529">
    <property type="entry name" value="NTP-PPase_MazG_Cterm"/>
    <property type="match status" value="1"/>
</dbReference>
<keyword evidence="1" id="KW-0175">Coiled coil</keyword>
<evidence type="ECO:0000313" key="3">
    <source>
        <dbReference type="EMBL" id="MDC8830044.1"/>
    </source>
</evidence>
<dbReference type="InterPro" id="IPR048015">
    <property type="entry name" value="NTP-PPase_MazG-like_N"/>
</dbReference>